<name>A0ABW0PR14_9BURK</name>
<organism evidence="1 2">
    <name type="scientific">Massilia jejuensis</name>
    <dbReference type="NCBI Taxonomy" id="648894"/>
    <lineage>
        <taxon>Bacteria</taxon>
        <taxon>Pseudomonadati</taxon>
        <taxon>Pseudomonadota</taxon>
        <taxon>Betaproteobacteria</taxon>
        <taxon>Burkholderiales</taxon>
        <taxon>Oxalobacteraceae</taxon>
        <taxon>Telluria group</taxon>
        <taxon>Massilia</taxon>
    </lineage>
</organism>
<dbReference type="RefSeq" id="WP_379727585.1">
    <property type="nucleotide sequence ID" value="NZ_JBHSMS010000104.1"/>
</dbReference>
<proteinExistence type="predicted"/>
<sequence length="158" mass="17577">MNDKTPTLPRTAKPADHAAIAAILADTQDDPMCNKAVRVAHEVLRQVAGAAFEAQPFMLTGLARVGDQEYAACSCFYHTVLILEDWAFVYSRDEGGMVPWHTRDNFALPQMDYFDCRVEIEPGTRQALLSYVREQLELHQTGAAEQEAEAEGRSCPSM</sequence>
<gene>
    <name evidence="1" type="ORF">ACFPOU_23730</name>
</gene>
<keyword evidence="2" id="KW-1185">Reference proteome</keyword>
<protein>
    <submittedName>
        <fullName evidence="1">Uncharacterized protein</fullName>
    </submittedName>
</protein>
<reference evidence="2" key="1">
    <citation type="journal article" date="2019" name="Int. J. Syst. Evol. Microbiol.">
        <title>The Global Catalogue of Microorganisms (GCM) 10K type strain sequencing project: providing services to taxonomists for standard genome sequencing and annotation.</title>
        <authorList>
            <consortium name="The Broad Institute Genomics Platform"/>
            <consortium name="The Broad Institute Genome Sequencing Center for Infectious Disease"/>
            <person name="Wu L."/>
            <person name="Ma J."/>
        </authorList>
    </citation>
    <scope>NUCLEOTIDE SEQUENCE [LARGE SCALE GENOMIC DNA]</scope>
    <source>
        <strain evidence="2">CCUG 38813</strain>
    </source>
</reference>
<dbReference type="Proteomes" id="UP001596031">
    <property type="component" value="Unassembled WGS sequence"/>
</dbReference>
<dbReference type="EMBL" id="JBHSMS010000104">
    <property type="protein sequence ID" value="MFC5514117.1"/>
    <property type="molecule type" value="Genomic_DNA"/>
</dbReference>
<accession>A0ABW0PR14</accession>
<evidence type="ECO:0000313" key="1">
    <source>
        <dbReference type="EMBL" id="MFC5514117.1"/>
    </source>
</evidence>
<comment type="caution">
    <text evidence="1">The sequence shown here is derived from an EMBL/GenBank/DDBJ whole genome shotgun (WGS) entry which is preliminary data.</text>
</comment>
<evidence type="ECO:0000313" key="2">
    <source>
        <dbReference type="Proteomes" id="UP001596031"/>
    </source>
</evidence>